<dbReference type="PATRIC" id="fig|1122148.6.peg.675"/>
<dbReference type="Proteomes" id="UP000051565">
    <property type="component" value="Unassembled WGS sequence"/>
</dbReference>
<dbReference type="PANTHER" id="PTHR10000:SF25">
    <property type="entry name" value="PHOSPHATASE YKRA-RELATED"/>
    <property type="match status" value="1"/>
</dbReference>
<dbReference type="GeneID" id="61250542"/>
<evidence type="ECO:0000313" key="1">
    <source>
        <dbReference type="EMBL" id="KRN79245.1"/>
    </source>
</evidence>
<dbReference type="InterPro" id="IPR036412">
    <property type="entry name" value="HAD-like_sf"/>
</dbReference>
<dbReference type="Gene3D" id="3.30.1240.10">
    <property type="match status" value="1"/>
</dbReference>
<dbReference type="RefSeq" id="WP_054646461.1">
    <property type="nucleotide sequence ID" value="NZ_FUXS01000001.1"/>
</dbReference>
<dbReference type="GO" id="GO:0005829">
    <property type="term" value="C:cytosol"/>
    <property type="evidence" value="ECO:0007669"/>
    <property type="project" value="TreeGrafter"/>
</dbReference>
<dbReference type="Pfam" id="PF08282">
    <property type="entry name" value="Hydrolase_3"/>
    <property type="match status" value="1"/>
</dbReference>
<sequence>MYKYLLFFDLDCTLFDNNSKINDEVAATMDQIREHGGLPIIATGRTLYEIPDTLQKTKINTVVASNGDYGMYQNKKVFSRVIDPNVIDKLADFAAKNGNSITVLDQHGKASSAHDDLLIEACKRVHAPIPKLVDKEYWHEHPIDMMFVTNTDKDKLYEKEFGDKLTFFRNSPFSIDIVDHGASKATGIEQLIQTAGLKGIPTYAFGDGDNDIPMLDYVDHPVVMGNGKDNVKEHAEFITTNNDNHGIVNGLKHFDLI</sequence>
<dbReference type="NCBIfam" id="TIGR01484">
    <property type="entry name" value="HAD-SF-IIB"/>
    <property type="match status" value="1"/>
</dbReference>
<gene>
    <name evidence="1" type="ORF">IV52_GL000653</name>
</gene>
<organism evidence="1 2">
    <name type="scientific">Fructilactobacillus lindneri DSM 20690 = JCM 11027</name>
    <dbReference type="NCBI Taxonomy" id="1122148"/>
    <lineage>
        <taxon>Bacteria</taxon>
        <taxon>Bacillati</taxon>
        <taxon>Bacillota</taxon>
        <taxon>Bacilli</taxon>
        <taxon>Lactobacillales</taxon>
        <taxon>Lactobacillaceae</taxon>
        <taxon>Fructilactobacillus</taxon>
    </lineage>
</organism>
<dbReference type="EMBL" id="JQBT01000032">
    <property type="protein sequence ID" value="KRN79245.1"/>
    <property type="molecule type" value="Genomic_DNA"/>
</dbReference>
<dbReference type="OrthoDB" id="9810101at2"/>
<dbReference type="GO" id="GO:0000287">
    <property type="term" value="F:magnesium ion binding"/>
    <property type="evidence" value="ECO:0007669"/>
    <property type="project" value="TreeGrafter"/>
</dbReference>
<dbReference type="InterPro" id="IPR006379">
    <property type="entry name" value="HAD-SF_hydro_IIB"/>
</dbReference>
<proteinExistence type="predicted"/>
<dbReference type="GO" id="GO:0016791">
    <property type="term" value="F:phosphatase activity"/>
    <property type="evidence" value="ECO:0007669"/>
    <property type="project" value="TreeGrafter"/>
</dbReference>
<dbReference type="InterPro" id="IPR023214">
    <property type="entry name" value="HAD_sf"/>
</dbReference>
<evidence type="ECO:0008006" key="3">
    <source>
        <dbReference type="Google" id="ProtNLM"/>
    </source>
</evidence>
<dbReference type="SFLD" id="SFLDS00003">
    <property type="entry name" value="Haloacid_Dehalogenase"/>
    <property type="match status" value="1"/>
</dbReference>
<name>A0A0R2JYV9_9LACO</name>
<protein>
    <recommendedName>
        <fullName evidence="3">Cof-like hydrolase</fullName>
    </recommendedName>
</protein>
<dbReference type="Gene3D" id="3.40.50.1000">
    <property type="entry name" value="HAD superfamily/HAD-like"/>
    <property type="match status" value="1"/>
</dbReference>
<dbReference type="PANTHER" id="PTHR10000">
    <property type="entry name" value="PHOSPHOSERINE PHOSPHATASE"/>
    <property type="match status" value="1"/>
</dbReference>
<dbReference type="STRING" id="53444.AYR59_06765"/>
<keyword evidence="2" id="KW-1185">Reference proteome</keyword>
<accession>A0A0R2JYV9</accession>
<dbReference type="NCBIfam" id="TIGR00099">
    <property type="entry name" value="Cof-subfamily"/>
    <property type="match status" value="1"/>
</dbReference>
<dbReference type="SFLD" id="SFLDG01140">
    <property type="entry name" value="C2.B:_Phosphomannomutase_and_P"/>
    <property type="match status" value="1"/>
</dbReference>
<dbReference type="InterPro" id="IPR000150">
    <property type="entry name" value="Cof"/>
</dbReference>
<dbReference type="PROSITE" id="PS01229">
    <property type="entry name" value="COF_2"/>
    <property type="match status" value="1"/>
</dbReference>
<evidence type="ECO:0000313" key="2">
    <source>
        <dbReference type="Proteomes" id="UP000051565"/>
    </source>
</evidence>
<reference evidence="1 2" key="1">
    <citation type="journal article" date="2015" name="Genome Announc.">
        <title>Expanding the biotechnology potential of lactobacilli through comparative genomics of 213 strains and associated genera.</title>
        <authorList>
            <person name="Sun Z."/>
            <person name="Harris H.M."/>
            <person name="McCann A."/>
            <person name="Guo C."/>
            <person name="Argimon S."/>
            <person name="Zhang W."/>
            <person name="Yang X."/>
            <person name="Jeffery I.B."/>
            <person name="Cooney J.C."/>
            <person name="Kagawa T.F."/>
            <person name="Liu W."/>
            <person name="Song Y."/>
            <person name="Salvetti E."/>
            <person name="Wrobel A."/>
            <person name="Rasinkangas P."/>
            <person name="Parkhill J."/>
            <person name="Rea M.C."/>
            <person name="O'Sullivan O."/>
            <person name="Ritari J."/>
            <person name="Douillard F.P."/>
            <person name="Paul Ross R."/>
            <person name="Yang R."/>
            <person name="Briner A.E."/>
            <person name="Felis G.E."/>
            <person name="de Vos W.M."/>
            <person name="Barrangou R."/>
            <person name="Klaenhammer T.R."/>
            <person name="Caufield P.W."/>
            <person name="Cui Y."/>
            <person name="Zhang H."/>
            <person name="O'Toole P.W."/>
        </authorList>
    </citation>
    <scope>NUCLEOTIDE SEQUENCE [LARGE SCALE GENOMIC DNA]</scope>
    <source>
        <strain evidence="1 2">DSM 20690</strain>
    </source>
</reference>
<dbReference type="SUPFAM" id="SSF56784">
    <property type="entry name" value="HAD-like"/>
    <property type="match status" value="1"/>
</dbReference>
<comment type="caution">
    <text evidence="1">The sequence shown here is derived from an EMBL/GenBank/DDBJ whole genome shotgun (WGS) entry which is preliminary data.</text>
</comment>
<dbReference type="AlphaFoldDB" id="A0A0R2JYV9"/>